<dbReference type="AlphaFoldDB" id="A0A6J6V9A8"/>
<reference evidence="2" key="1">
    <citation type="submission" date="2020-05" db="EMBL/GenBank/DDBJ databases">
        <authorList>
            <person name="Chiriac C."/>
            <person name="Salcher M."/>
            <person name="Ghai R."/>
            <person name="Kavagutti S V."/>
        </authorList>
    </citation>
    <scope>NUCLEOTIDE SEQUENCE</scope>
</reference>
<protein>
    <submittedName>
        <fullName evidence="2">Unannotated protein</fullName>
    </submittedName>
</protein>
<sequence>MVDPNNPTPQRRLIPRPARLARPNLPPLLRSRIRVPEMALGLGLVAAGTLGSVLWAARGPSERILVAARSIPRGDVLDPSSVRWATVSGDRIVGISDPSELRGRVVIGDVDPGTPLQRALLRPVDEVGPTQAEVGLSLEAGDFPQGLAVGDRVAVVLVSAADPIGGAGTRVVALEQPAVVRSVERLEMAAGSRTNVSVLVPESSVLDIAGATSIRLARLSPATLDSTVRPSGTTGIG</sequence>
<dbReference type="EMBL" id="CAEZYY010000046">
    <property type="protein sequence ID" value="CAB4768286.1"/>
    <property type="molecule type" value="Genomic_DNA"/>
</dbReference>
<dbReference type="Gene3D" id="3.90.1210.10">
    <property type="entry name" value="Antifreeze-like/N-acetylneuraminic acid synthase C-terminal domain"/>
    <property type="match status" value="1"/>
</dbReference>
<proteinExistence type="predicted"/>
<dbReference type="Pfam" id="PF08666">
    <property type="entry name" value="SAF"/>
    <property type="match status" value="1"/>
</dbReference>
<feature type="domain" description="SAF" evidence="1">
    <location>
        <begin position="62"/>
        <end position="122"/>
    </location>
</feature>
<name>A0A6J6V9A8_9ZZZZ</name>
<evidence type="ECO:0000259" key="1">
    <source>
        <dbReference type="SMART" id="SM00858"/>
    </source>
</evidence>
<accession>A0A6J6V9A8</accession>
<gene>
    <name evidence="2" type="ORF">UFOPK2806_02274</name>
</gene>
<dbReference type="InterPro" id="IPR013974">
    <property type="entry name" value="SAF"/>
</dbReference>
<organism evidence="2">
    <name type="scientific">freshwater metagenome</name>
    <dbReference type="NCBI Taxonomy" id="449393"/>
    <lineage>
        <taxon>unclassified sequences</taxon>
        <taxon>metagenomes</taxon>
        <taxon>ecological metagenomes</taxon>
    </lineage>
</organism>
<dbReference type="CDD" id="cd11614">
    <property type="entry name" value="SAF_CpaB_FlgA_like"/>
    <property type="match status" value="1"/>
</dbReference>
<evidence type="ECO:0000313" key="2">
    <source>
        <dbReference type="EMBL" id="CAB4768286.1"/>
    </source>
</evidence>
<dbReference type="SMART" id="SM00858">
    <property type="entry name" value="SAF"/>
    <property type="match status" value="1"/>
</dbReference>